<dbReference type="RefSeq" id="XP_002835221.1">
    <property type="nucleotide sequence ID" value="XM_002835175.1"/>
</dbReference>
<dbReference type="InParanoid" id="D5G499"/>
<proteinExistence type="predicted"/>
<dbReference type="HOGENOM" id="CLU_110355_2_4_1"/>
<dbReference type="AlphaFoldDB" id="D5G499"/>
<sequence>MTLSEFFVVIPDLPSANHSEVRPRHLAYVAEKMAKGEFYRQGGTYFSEQAASGQTEDMPCAGSALTVVAEDEEDVRKQLVDDPFVKEGVWDVARARIFHFKTGDSVPINYPLQK</sequence>
<dbReference type="InterPro" id="IPR005545">
    <property type="entry name" value="YCII"/>
</dbReference>
<dbReference type="Pfam" id="PF03795">
    <property type="entry name" value="YCII"/>
    <property type="match status" value="1"/>
</dbReference>
<name>D5G499_TUBMM</name>
<dbReference type="GeneID" id="9184967"/>
<protein>
    <submittedName>
        <fullName evidence="2">(Perigord truffle) hypothetical protein</fullName>
    </submittedName>
</protein>
<dbReference type="InterPro" id="IPR051807">
    <property type="entry name" value="Sec-metab_biosynth-assoc"/>
</dbReference>
<evidence type="ECO:0000313" key="3">
    <source>
        <dbReference type="Proteomes" id="UP000006911"/>
    </source>
</evidence>
<feature type="domain" description="YCII-related" evidence="1">
    <location>
        <begin position="10"/>
        <end position="93"/>
    </location>
</feature>
<dbReference type="SUPFAM" id="SSF54909">
    <property type="entry name" value="Dimeric alpha+beta barrel"/>
    <property type="match status" value="1"/>
</dbReference>
<gene>
    <name evidence="2" type="ORF">GSTUM_00004015001</name>
</gene>
<keyword evidence="3" id="KW-1185">Reference proteome</keyword>
<organism evidence="2 3">
    <name type="scientific">Tuber melanosporum (strain Mel28)</name>
    <name type="common">Perigord black truffle</name>
    <dbReference type="NCBI Taxonomy" id="656061"/>
    <lineage>
        <taxon>Eukaryota</taxon>
        <taxon>Fungi</taxon>
        <taxon>Dikarya</taxon>
        <taxon>Ascomycota</taxon>
        <taxon>Pezizomycotina</taxon>
        <taxon>Pezizomycetes</taxon>
        <taxon>Pezizales</taxon>
        <taxon>Tuberaceae</taxon>
        <taxon>Tuber</taxon>
    </lineage>
</organism>
<dbReference type="EMBL" id="FN429986">
    <property type="protein sequence ID" value="CAZ79342.1"/>
    <property type="molecule type" value="Genomic_DNA"/>
</dbReference>
<evidence type="ECO:0000259" key="1">
    <source>
        <dbReference type="Pfam" id="PF03795"/>
    </source>
</evidence>
<dbReference type="KEGG" id="tml:GSTUM_00004015001"/>
<evidence type="ECO:0000313" key="2">
    <source>
        <dbReference type="EMBL" id="CAZ79342.1"/>
    </source>
</evidence>
<dbReference type="PANTHER" id="PTHR33606">
    <property type="entry name" value="PROTEIN YCII"/>
    <property type="match status" value="1"/>
</dbReference>
<accession>D5G499</accession>
<reference evidence="2 3" key="1">
    <citation type="journal article" date="2010" name="Nature">
        <title>Perigord black truffle genome uncovers evolutionary origins and mechanisms of symbiosis.</title>
        <authorList>
            <person name="Martin F."/>
            <person name="Kohler A."/>
            <person name="Murat C."/>
            <person name="Balestrini R."/>
            <person name="Coutinho P.M."/>
            <person name="Jaillon O."/>
            <person name="Montanini B."/>
            <person name="Morin E."/>
            <person name="Noel B."/>
            <person name="Percudani R."/>
            <person name="Porcel B."/>
            <person name="Rubini A."/>
            <person name="Amicucci A."/>
            <person name="Amselem J."/>
            <person name="Anthouard V."/>
            <person name="Arcioni S."/>
            <person name="Artiguenave F."/>
            <person name="Aury J.M."/>
            <person name="Ballario P."/>
            <person name="Bolchi A."/>
            <person name="Brenna A."/>
            <person name="Brun A."/>
            <person name="Buee M."/>
            <person name="Cantarel B."/>
            <person name="Chevalier G."/>
            <person name="Couloux A."/>
            <person name="Da Silva C."/>
            <person name="Denoeud F."/>
            <person name="Duplessis S."/>
            <person name="Ghignone S."/>
            <person name="Hilselberger B."/>
            <person name="Iotti M."/>
            <person name="Marcais B."/>
            <person name="Mello A."/>
            <person name="Miranda M."/>
            <person name="Pacioni G."/>
            <person name="Quesneville H."/>
            <person name="Riccioni C."/>
            <person name="Ruotolo R."/>
            <person name="Splivallo R."/>
            <person name="Stocchi V."/>
            <person name="Tisserant E."/>
            <person name="Viscomi A.R."/>
            <person name="Zambonelli A."/>
            <person name="Zampieri E."/>
            <person name="Henrissat B."/>
            <person name="Lebrun M.H."/>
            <person name="Paolocci F."/>
            <person name="Bonfante P."/>
            <person name="Ottonello S."/>
            <person name="Wincker P."/>
        </authorList>
    </citation>
    <scope>NUCLEOTIDE SEQUENCE [LARGE SCALE GENOMIC DNA]</scope>
    <source>
        <strain evidence="2 3">Mel28</strain>
    </source>
</reference>
<dbReference type="Gene3D" id="3.30.70.1060">
    <property type="entry name" value="Dimeric alpha+beta barrel"/>
    <property type="match status" value="1"/>
</dbReference>
<dbReference type="PANTHER" id="PTHR33606:SF3">
    <property type="entry name" value="PROTEIN YCII"/>
    <property type="match status" value="1"/>
</dbReference>
<dbReference type="InterPro" id="IPR011008">
    <property type="entry name" value="Dimeric_a/b-barrel"/>
</dbReference>
<dbReference type="Proteomes" id="UP000006911">
    <property type="component" value="Unassembled WGS sequence"/>
</dbReference>